<proteinExistence type="predicted"/>
<reference evidence="2 3" key="1">
    <citation type="submission" date="2020-07" db="EMBL/GenBank/DDBJ databases">
        <title>Sequencing the genomes of 1000 actinobacteria strains.</title>
        <authorList>
            <person name="Klenk H.-P."/>
        </authorList>
    </citation>
    <scope>NUCLEOTIDE SEQUENCE [LARGE SCALE GENOMIC DNA]</scope>
    <source>
        <strain evidence="2 3">DSM 19970</strain>
    </source>
</reference>
<dbReference type="AlphaFoldDB" id="A0A7Y9Z959"/>
<name>A0A7Y9Z959_9MICO</name>
<dbReference type="Gene3D" id="1.10.10.10">
    <property type="entry name" value="Winged helix-like DNA-binding domain superfamily/Winged helix DNA-binding domain"/>
    <property type="match status" value="1"/>
</dbReference>
<organism evidence="2 3">
    <name type="scientific">Demequina lutea</name>
    <dbReference type="NCBI Taxonomy" id="431489"/>
    <lineage>
        <taxon>Bacteria</taxon>
        <taxon>Bacillati</taxon>
        <taxon>Actinomycetota</taxon>
        <taxon>Actinomycetes</taxon>
        <taxon>Micrococcales</taxon>
        <taxon>Demequinaceae</taxon>
        <taxon>Demequina</taxon>
    </lineage>
</organism>
<dbReference type="EMBL" id="JACBZO010000001">
    <property type="protein sequence ID" value="NYI41139.1"/>
    <property type="molecule type" value="Genomic_DNA"/>
</dbReference>
<evidence type="ECO:0000256" key="1">
    <source>
        <dbReference type="SAM" id="MobiDB-lite"/>
    </source>
</evidence>
<evidence type="ECO:0000313" key="3">
    <source>
        <dbReference type="Proteomes" id="UP000547973"/>
    </source>
</evidence>
<dbReference type="GO" id="GO:0003677">
    <property type="term" value="F:DNA binding"/>
    <property type="evidence" value="ECO:0007669"/>
    <property type="project" value="UniProtKB-KW"/>
</dbReference>
<comment type="caution">
    <text evidence="2">The sequence shown here is derived from an EMBL/GenBank/DDBJ whole genome shotgun (WGS) entry which is preliminary data.</text>
</comment>
<feature type="region of interest" description="Disordered" evidence="1">
    <location>
        <begin position="1"/>
        <end position="41"/>
    </location>
</feature>
<protein>
    <submittedName>
        <fullName evidence="2">DNA-binding NarL/FixJ family response regulator</fullName>
    </submittedName>
</protein>
<dbReference type="InterPro" id="IPR036388">
    <property type="entry name" value="WH-like_DNA-bd_sf"/>
</dbReference>
<dbReference type="RefSeq" id="WP_152649522.1">
    <property type="nucleotide sequence ID" value="NZ_BBRC01000005.1"/>
</dbReference>
<keyword evidence="3" id="KW-1185">Reference proteome</keyword>
<dbReference type="OrthoDB" id="9803476at2"/>
<dbReference type="Proteomes" id="UP000547973">
    <property type="component" value="Unassembled WGS sequence"/>
</dbReference>
<dbReference type="SUPFAM" id="SSF46894">
    <property type="entry name" value="C-terminal effector domain of the bipartite response regulators"/>
    <property type="match status" value="1"/>
</dbReference>
<evidence type="ECO:0000313" key="2">
    <source>
        <dbReference type="EMBL" id="NYI41139.1"/>
    </source>
</evidence>
<gene>
    <name evidence="2" type="ORF">BKA03_001258</name>
</gene>
<dbReference type="InterPro" id="IPR016032">
    <property type="entry name" value="Sig_transdc_resp-reg_C-effctor"/>
</dbReference>
<sequence>MHGNGTGEFSPQRRAAYLAEQSARGRRSWEVLSPEQSSGRHRTIALSKYGDPDGARLAQAQTMAANGKAPQQVRAVGTYSASQSRRVVAAQFPKQARIAARRAEVTRLRANGLSVAEIAARHEVTVQTIHNDIKAMSDRD</sequence>
<dbReference type="GO" id="GO:0006355">
    <property type="term" value="P:regulation of DNA-templated transcription"/>
    <property type="evidence" value="ECO:0007669"/>
    <property type="project" value="InterPro"/>
</dbReference>
<keyword evidence="2" id="KW-0238">DNA-binding</keyword>
<accession>A0A7Y9Z959</accession>